<dbReference type="OrthoDB" id="2910287at2759"/>
<name>A0A9P6G505_9PLEO</name>
<organism evidence="2 3">
    <name type="scientific">Paraphaeosphaeria minitans</name>
    <dbReference type="NCBI Taxonomy" id="565426"/>
    <lineage>
        <taxon>Eukaryota</taxon>
        <taxon>Fungi</taxon>
        <taxon>Dikarya</taxon>
        <taxon>Ascomycota</taxon>
        <taxon>Pezizomycotina</taxon>
        <taxon>Dothideomycetes</taxon>
        <taxon>Pleosporomycetidae</taxon>
        <taxon>Pleosporales</taxon>
        <taxon>Massarineae</taxon>
        <taxon>Didymosphaeriaceae</taxon>
        <taxon>Paraphaeosphaeria</taxon>
    </lineage>
</organism>
<evidence type="ECO:0000313" key="3">
    <source>
        <dbReference type="Proteomes" id="UP000756921"/>
    </source>
</evidence>
<comment type="caution">
    <text evidence="2">The sequence shown here is derived from an EMBL/GenBank/DDBJ whole genome shotgun (WGS) entry which is preliminary data.</text>
</comment>
<dbReference type="EMBL" id="WJXW01000017">
    <property type="protein sequence ID" value="KAF9729201.1"/>
    <property type="molecule type" value="Genomic_DNA"/>
</dbReference>
<accession>A0A9P6G505</accession>
<sequence length="137" mass="14803">MRLFTFSAFLLGFFLFATASPVANEYPSTPIDTTTDTVGVTGGVYACQGENFTGDCFWNPPERMLACALLLIGNPSSGVGYKPRSVGPDQGGHCDVFKGRICNDQTFVKRIDWPGVKNAAELNPAAWDAIRCYATAH</sequence>
<keyword evidence="3" id="KW-1185">Reference proteome</keyword>
<dbReference type="AlphaFoldDB" id="A0A9P6G505"/>
<feature type="chain" id="PRO_5040262097" evidence="1">
    <location>
        <begin position="20"/>
        <end position="137"/>
    </location>
</feature>
<evidence type="ECO:0000313" key="2">
    <source>
        <dbReference type="EMBL" id="KAF9729201.1"/>
    </source>
</evidence>
<keyword evidence="1" id="KW-0732">Signal</keyword>
<proteinExistence type="predicted"/>
<protein>
    <submittedName>
        <fullName evidence="2">Uncharacterized protein</fullName>
    </submittedName>
</protein>
<evidence type="ECO:0000256" key="1">
    <source>
        <dbReference type="SAM" id="SignalP"/>
    </source>
</evidence>
<dbReference type="Proteomes" id="UP000756921">
    <property type="component" value="Unassembled WGS sequence"/>
</dbReference>
<feature type="signal peptide" evidence="1">
    <location>
        <begin position="1"/>
        <end position="19"/>
    </location>
</feature>
<reference evidence="2" key="1">
    <citation type="journal article" date="2020" name="Mol. Plant Microbe Interact.">
        <title>Genome Sequence of the Biocontrol Agent Coniothyrium minitans strain Conio (IMI 134523).</title>
        <authorList>
            <person name="Patel D."/>
            <person name="Shittu T.A."/>
            <person name="Baroncelli R."/>
            <person name="Muthumeenakshi S."/>
            <person name="Osborne T.H."/>
            <person name="Janganan T.K."/>
            <person name="Sreenivasaprasad S."/>
        </authorList>
    </citation>
    <scope>NUCLEOTIDE SEQUENCE</scope>
    <source>
        <strain evidence="2">Conio</strain>
    </source>
</reference>
<gene>
    <name evidence="2" type="ORF">PMIN01_12891</name>
</gene>